<gene>
    <name evidence="6" type="ORF">INT45_006797</name>
</gene>
<dbReference type="OrthoDB" id="497380at2759"/>
<dbReference type="PROSITE" id="PS50303">
    <property type="entry name" value="PUM_HD"/>
    <property type="match status" value="1"/>
</dbReference>
<evidence type="ECO:0000256" key="2">
    <source>
        <dbReference type="ARBA" id="ARBA00022884"/>
    </source>
</evidence>
<name>A0A8H7RV58_9FUNG</name>
<dbReference type="GO" id="GO:0005730">
    <property type="term" value="C:nucleolus"/>
    <property type="evidence" value="ECO:0007669"/>
    <property type="project" value="TreeGrafter"/>
</dbReference>
<keyword evidence="7" id="KW-1185">Reference proteome</keyword>
<dbReference type="EMBL" id="JAEPRB010000269">
    <property type="protein sequence ID" value="KAG2217832.1"/>
    <property type="molecule type" value="Genomic_DNA"/>
</dbReference>
<feature type="repeat" description="Pumilio" evidence="3">
    <location>
        <begin position="81"/>
        <end position="117"/>
    </location>
</feature>
<feature type="domain" description="PUM-HD" evidence="5">
    <location>
        <begin position="54"/>
        <end position="523"/>
    </location>
</feature>
<dbReference type="Gene3D" id="1.25.10.10">
    <property type="entry name" value="Leucine-rich Repeat Variant"/>
    <property type="match status" value="2"/>
</dbReference>
<dbReference type="InterPro" id="IPR033133">
    <property type="entry name" value="PUM-HD"/>
</dbReference>
<feature type="repeat" description="Pumilio" evidence="3">
    <location>
        <begin position="302"/>
        <end position="339"/>
    </location>
</feature>
<dbReference type="InterPro" id="IPR040059">
    <property type="entry name" value="PUM3"/>
</dbReference>
<dbReference type="SMART" id="SM00025">
    <property type="entry name" value="Pumilio"/>
    <property type="match status" value="7"/>
</dbReference>
<evidence type="ECO:0000313" key="6">
    <source>
        <dbReference type="EMBL" id="KAG2217832.1"/>
    </source>
</evidence>
<dbReference type="GO" id="GO:0006417">
    <property type="term" value="P:regulation of translation"/>
    <property type="evidence" value="ECO:0007669"/>
    <property type="project" value="TreeGrafter"/>
</dbReference>
<dbReference type="InterPro" id="IPR012959">
    <property type="entry name" value="CPL_dom"/>
</dbReference>
<dbReference type="PANTHER" id="PTHR13389">
    <property type="entry name" value="PUMILIO HOMOLOG 3"/>
    <property type="match status" value="1"/>
</dbReference>
<accession>A0A8H7RV58</accession>
<comment type="caution">
    <text evidence="6">The sequence shown here is derived from an EMBL/GenBank/DDBJ whole genome shotgun (WGS) entry which is preliminary data.</text>
</comment>
<dbReference type="Pfam" id="PF08144">
    <property type="entry name" value="CPL"/>
    <property type="match status" value="1"/>
</dbReference>
<evidence type="ECO:0000256" key="4">
    <source>
        <dbReference type="SAM" id="MobiDB-lite"/>
    </source>
</evidence>
<dbReference type="SUPFAM" id="SSF48371">
    <property type="entry name" value="ARM repeat"/>
    <property type="match status" value="1"/>
</dbReference>
<dbReference type="PANTHER" id="PTHR13389:SF0">
    <property type="entry name" value="PUMILIO HOMOLOG 3"/>
    <property type="match status" value="1"/>
</dbReference>
<feature type="compositionally biased region" description="Basic and acidic residues" evidence="4">
    <location>
        <begin position="19"/>
        <end position="30"/>
    </location>
</feature>
<feature type="compositionally biased region" description="Basic residues" evidence="4">
    <location>
        <begin position="31"/>
        <end position="42"/>
    </location>
</feature>
<keyword evidence="2" id="KW-0694">RNA-binding</keyword>
<keyword evidence="1" id="KW-0677">Repeat</keyword>
<evidence type="ECO:0000313" key="7">
    <source>
        <dbReference type="Proteomes" id="UP000646827"/>
    </source>
</evidence>
<evidence type="ECO:0000256" key="1">
    <source>
        <dbReference type="ARBA" id="ARBA00022737"/>
    </source>
</evidence>
<dbReference type="GO" id="GO:0003729">
    <property type="term" value="F:mRNA binding"/>
    <property type="evidence" value="ECO:0007669"/>
    <property type="project" value="TreeGrafter"/>
</dbReference>
<feature type="region of interest" description="Disordered" evidence="4">
    <location>
        <begin position="1"/>
        <end position="46"/>
    </location>
</feature>
<dbReference type="Proteomes" id="UP000646827">
    <property type="component" value="Unassembled WGS sequence"/>
</dbReference>
<sequence length="556" mass="63778">MAQPQHTMKRKAYDQSYDSNKKYKGDDSGSRHKQQKGLKHERKGHDRHYEMIIEAKKIWENLRRGDIERDETKELMQKIMKVITGHVQEIIFKHDASRIVQTCLKKGNAEQRSTIADELAGKYEILAKSMYGKFIVLKVLEYCHKHRDQVLSEFRTHVRKLIRHREASTVIETFYAQYANGAQRHELLSEFYGPEMTLFNRGGGAKTLDDLLKNLPEKKDSVLRFMSETLMGCMDKGTIVHSIVHKALYQFLTLADSKSRENVMQHLRDNLQDILHTREGAKVAMICLSYATPKDRKAIIKAFKPHVVKIAQDEYGYLVLIRFLDVMDDTVLMNKALISELCKQSKQLFSDKFGRRVFLYILTGRNTRYLSPETVQQITEGDQIRQSKKDPEIRSKEILEACSEALIQTVAENAPIMMREKLSSQVVQEIMLHAIGDKTAAINAILDLASENIEKENHIIQDRFANRIIKAMIKADSATETNDKAIEPLGFAPKLLERIEPHLGHFATNFGSFVVLSLLEEPSTAKQTKKALKSHKSDIKKVKDENKGANMILELL</sequence>
<dbReference type="InterPro" id="IPR001313">
    <property type="entry name" value="Pumilio_RNA-bd_rpt"/>
</dbReference>
<reference evidence="6 7" key="1">
    <citation type="submission" date="2020-12" db="EMBL/GenBank/DDBJ databases">
        <title>Metabolic potential, ecology and presence of endohyphal bacteria is reflected in genomic diversity of Mucoromycotina.</title>
        <authorList>
            <person name="Muszewska A."/>
            <person name="Okrasinska A."/>
            <person name="Steczkiewicz K."/>
            <person name="Drgas O."/>
            <person name="Orlowska M."/>
            <person name="Perlinska-Lenart U."/>
            <person name="Aleksandrzak-Piekarczyk T."/>
            <person name="Szatraj K."/>
            <person name="Zielenkiewicz U."/>
            <person name="Pilsyk S."/>
            <person name="Malc E."/>
            <person name="Mieczkowski P."/>
            <person name="Kruszewska J.S."/>
            <person name="Biernat P."/>
            <person name="Pawlowska J."/>
        </authorList>
    </citation>
    <scope>NUCLEOTIDE SEQUENCE [LARGE SCALE GENOMIC DNA]</scope>
    <source>
        <strain evidence="6 7">CBS 142.35</strain>
    </source>
</reference>
<organism evidence="6 7">
    <name type="scientific">Circinella minor</name>
    <dbReference type="NCBI Taxonomy" id="1195481"/>
    <lineage>
        <taxon>Eukaryota</taxon>
        <taxon>Fungi</taxon>
        <taxon>Fungi incertae sedis</taxon>
        <taxon>Mucoromycota</taxon>
        <taxon>Mucoromycotina</taxon>
        <taxon>Mucoromycetes</taxon>
        <taxon>Mucorales</taxon>
        <taxon>Lichtheimiaceae</taxon>
        <taxon>Circinella</taxon>
    </lineage>
</organism>
<dbReference type="InterPro" id="IPR016024">
    <property type="entry name" value="ARM-type_fold"/>
</dbReference>
<evidence type="ECO:0000259" key="5">
    <source>
        <dbReference type="PROSITE" id="PS50303"/>
    </source>
</evidence>
<dbReference type="Pfam" id="PF00806">
    <property type="entry name" value="PUF"/>
    <property type="match status" value="2"/>
</dbReference>
<evidence type="ECO:0000256" key="3">
    <source>
        <dbReference type="PROSITE-ProRule" id="PRU00317"/>
    </source>
</evidence>
<proteinExistence type="predicted"/>
<protein>
    <recommendedName>
        <fullName evidence="5">PUM-HD domain-containing protein</fullName>
    </recommendedName>
</protein>
<dbReference type="InterPro" id="IPR011989">
    <property type="entry name" value="ARM-like"/>
</dbReference>
<dbReference type="PROSITE" id="PS50302">
    <property type="entry name" value="PUM"/>
    <property type="match status" value="2"/>
</dbReference>
<dbReference type="AlphaFoldDB" id="A0A8H7RV58"/>